<dbReference type="PANTHER" id="PTHR12818:SF0">
    <property type="entry name" value="TRNA (ADENINE(37)-N6)-METHYLTRANSFERASE"/>
    <property type="match status" value="1"/>
</dbReference>
<dbReference type="EMBL" id="BARU01004522">
    <property type="protein sequence ID" value="GAH21210.1"/>
    <property type="molecule type" value="Genomic_DNA"/>
</dbReference>
<organism evidence="4">
    <name type="scientific">marine sediment metagenome</name>
    <dbReference type="NCBI Taxonomy" id="412755"/>
    <lineage>
        <taxon>unclassified sequences</taxon>
        <taxon>metagenomes</taxon>
        <taxon>ecological metagenomes</taxon>
    </lineage>
</organism>
<dbReference type="InterPro" id="IPR040372">
    <property type="entry name" value="YaeB-like"/>
</dbReference>
<reference evidence="4" key="1">
    <citation type="journal article" date="2014" name="Front. Microbiol.">
        <title>High frequency of phylogenetically diverse reductive dehalogenase-homologous genes in deep subseafloor sedimentary metagenomes.</title>
        <authorList>
            <person name="Kawai M."/>
            <person name="Futagami T."/>
            <person name="Toyoda A."/>
            <person name="Takaki Y."/>
            <person name="Nishi S."/>
            <person name="Hori S."/>
            <person name="Arai W."/>
            <person name="Tsubouchi T."/>
            <person name="Morono Y."/>
            <person name="Uchiyama I."/>
            <person name="Ito T."/>
            <person name="Fujiyama A."/>
            <person name="Inagaki F."/>
            <person name="Takami H."/>
        </authorList>
    </citation>
    <scope>NUCLEOTIDE SEQUENCE</scope>
    <source>
        <strain evidence="4">Expedition CK06-06</strain>
    </source>
</reference>
<keyword evidence="1" id="KW-0949">S-adenosyl-L-methionine</keyword>
<dbReference type="Gene3D" id="2.40.30.70">
    <property type="entry name" value="YaeB-like"/>
    <property type="match status" value="1"/>
</dbReference>
<feature type="non-terminal residue" evidence="4">
    <location>
        <position position="1"/>
    </location>
</feature>
<dbReference type="AlphaFoldDB" id="X1ELH8"/>
<proteinExistence type="inferred from homology"/>
<comment type="caution">
    <text evidence="4">The sequence shown here is derived from an EMBL/GenBank/DDBJ whole genome shotgun (WGS) entry which is preliminary data.</text>
</comment>
<dbReference type="InterPro" id="IPR036413">
    <property type="entry name" value="YaeB-like_sf"/>
</dbReference>
<name>X1ELH8_9ZZZZ</name>
<comment type="similarity">
    <text evidence="2">Belongs to the tRNA methyltransferase O family.</text>
</comment>
<dbReference type="InterPro" id="IPR036414">
    <property type="entry name" value="YaeB_N_sf"/>
</dbReference>
<evidence type="ECO:0000313" key="4">
    <source>
        <dbReference type="EMBL" id="GAH21210.1"/>
    </source>
</evidence>
<gene>
    <name evidence="4" type="ORF">S03H2_09054</name>
</gene>
<evidence type="ECO:0000256" key="2">
    <source>
        <dbReference type="ARBA" id="ARBA00033753"/>
    </source>
</evidence>
<dbReference type="PANTHER" id="PTHR12818">
    <property type="entry name" value="TRNA (ADENINE(37)-N6)-METHYLTRANSFERASE"/>
    <property type="match status" value="1"/>
</dbReference>
<sequence length="71" mass="8210">NRPNHIGFSIVKIKSIKKNKMYFTEVDVLDGTPLLDIKPYVKYFDSRDNVVSGWLDKHFKSGNIPDNTIIK</sequence>
<evidence type="ECO:0000259" key="3">
    <source>
        <dbReference type="PROSITE" id="PS51668"/>
    </source>
</evidence>
<protein>
    <recommendedName>
        <fullName evidence="3">TsaA-like domain-containing protein</fullName>
    </recommendedName>
</protein>
<accession>X1ELH8</accession>
<dbReference type="SUPFAM" id="SSF118196">
    <property type="entry name" value="YaeB-like"/>
    <property type="match status" value="1"/>
</dbReference>
<dbReference type="PROSITE" id="PS51668">
    <property type="entry name" value="TSAA_2"/>
    <property type="match status" value="1"/>
</dbReference>
<dbReference type="InterPro" id="IPR023370">
    <property type="entry name" value="TrmO-like_N"/>
</dbReference>
<dbReference type="Pfam" id="PF01980">
    <property type="entry name" value="TrmO_N"/>
    <property type="match status" value="1"/>
</dbReference>
<feature type="domain" description="TsaA-like" evidence="3">
    <location>
        <begin position="1"/>
        <end position="49"/>
    </location>
</feature>
<evidence type="ECO:0000256" key="1">
    <source>
        <dbReference type="ARBA" id="ARBA00022691"/>
    </source>
</evidence>